<evidence type="ECO:0000313" key="2">
    <source>
        <dbReference type="EMBL" id="KAK4342865.1"/>
    </source>
</evidence>
<dbReference type="GO" id="GO:0004523">
    <property type="term" value="F:RNA-DNA hybrid ribonuclease activity"/>
    <property type="evidence" value="ECO:0007669"/>
    <property type="project" value="InterPro"/>
</dbReference>
<gene>
    <name evidence="2" type="ORF">RND71_038681</name>
</gene>
<comment type="caution">
    <text evidence="2">The sequence shown here is derived from an EMBL/GenBank/DDBJ whole genome shotgun (WGS) entry which is preliminary data.</text>
</comment>
<name>A0AAE1UZQ0_9SOLA</name>
<dbReference type="InterPro" id="IPR053151">
    <property type="entry name" value="RNase_H-like"/>
</dbReference>
<protein>
    <recommendedName>
        <fullName evidence="1">RNase H type-1 domain-containing protein</fullName>
    </recommendedName>
</protein>
<dbReference type="EMBL" id="JAVYJV010000021">
    <property type="protein sequence ID" value="KAK4342865.1"/>
    <property type="molecule type" value="Genomic_DNA"/>
</dbReference>
<dbReference type="PANTHER" id="PTHR47723">
    <property type="entry name" value="OS05G0353850 PROTEIN"/>
    <property type="match status" value="1"/>
</dbReference>
<keyword evidence="3" id="KW-1185">Reference proteome</keyword>
<evidence type="ECO:0000259" key="1">
    <source>
        <dbReference type="Pfam" id="PF13456"/>
    </source>
</evidence>
<dbReference type="InterPro" id="IPR012337">
    <property type="entry name" value="RNaseH-like_sf"/>
</dbReference>
<feature type="domain" description="RNase H type-1" evidence="1">
    <location>
        <begin position="11"/>
        <end position="92"/>
    </location>
</feature>
<dbReference type="InterPro" id="IPR044730">
    <property type="entry name" value="RNase_H-like_dom_plant"/>
</dbReference>
<sequence length="213" mass="23880">MAFILHLGYGTSNTAGANVFLFGSKWCIDIGHNLIIAETDSLLLPNCISGNWSSPCRIKETVDEIRHLTRENSVSLKYCYREANKVADKLSSLSHNTDTVKYSSDRSTEYAKSVNSWEYESLSEVRQDGIAGVMIILVQTIVAILVWSPGRTSGHRSRPTIADFGPRKQKSLYIQNQTAFIWYFEHNLSSRAPIEVIFTALFYSQQGTSATQT</sequence>
<dbReference type="Gene3D" id="3.30.420.10">
    <property type="entry name" value="Ribonuclease H-like superfamily/Ribonuclease H"/>
    <property type="match status" value="1"/>
</dbReference>
<dbReference type="AlphaFoldDB" id="A0AAE1UZQ0"/>
<organism evidence="2 3">
    <name type="scientific">Anisodus tanguticus</name>
    <dbReference type="NCBI Taxonomy" id="243964"/>
    <lineage>
        <taxon>Eukaryota</taxon>
        <taxon>Viridiplantae</taxon>
        <taxon>Streptophyta</taxon>
        <taxon>Embryophyta</taxon>
        <taxon>Tracheophyta</taxon>
        <taxon>Spermatophyta</taxon>
        <taxon>Magnoliopsida</taxon>
        <taxon>eudicotyledons</taxon>
        <taxon>Gunneridae</taxon>
        <taxon>Pentapetalae</taxon>
        <taxon>asterids</taxon>
        <taxon>lamiids</taxon>
        <taxon>Solanales</taxon>
        <taxon>Solanaceae</taxon>
        <taxon>Solanoideae</taxon>
        <taxon>Hyoscyameae</taxon>
        <taxon>Anisodus</taxon>
    </lineage>
</organism>
<reference evidence="2" key="1">
    <citation type="submission" date="2023-12" db="EMBL/GenBank/DDBJ databases">
        <title>Genome assembly of Anisodus tanguticus.</title>
        <authorList>
            <person name="Wang Y.-J."/>
        </authorList>
    </citation>
    <scope>NUCLEOTIDE SEQUENCE</scope>
    <source>
        <strain evidence="2">KB-2021</strain>
        <tissue evidence="2">Leaf</tissue>
    </source>
</reference>
<dbReference type="SUPFAM" id="SSF53098">
    <property type="entry name" value="Ribonuclease H-like"/>
    <property type="match status" value="1"/>
</dbReference>
<dbReference type="CDD" id="cd06222">
    <property type="entry name" value="RNase_H_like"/>
    <property type="match status" value="1"/>
</dbReference>
<dbReference type="GO" id="GO:0003676">
    <property type="term" value="F:nucleic acid binding"/>
    <property type="evidence" value="ECO:0007669"/>
    <property type="project" value="InterPro"/>
</dbReference>
<dbReference type="PANTHER" id="PTHR47723:SF14">
    <property type="entry name" value="RNASE H TYPE-1 DOMAIN-CONTAINING PROTEIN"/>
    <property type="match status" value="1"/>
</dbReference>
<accession>A0AAE1UZQ0</accession>
<dbReference type="InterPro" id="IPR036397">
    <property type="entry name" value="RNaseH_sf"/>
</dbReference>
<dbReference type="InterPro" id="IPR002156">
    <property type="entry name" value="RNaseH_domain"/>
</dbReference>
<proteinExistence type="predicted"/>
<dbReference type="Pfam" id="PF13456">
    <property type="entry name" value="RVT_3"/>
    <property type="match status" value="1"/>
</dbReference>
<dbReference type="Proteomes" id="UP001291623">
    <property type="component" value="Unassembled WGS sequence"/>
</dbReference>
<evidence type="ECO:0000313" key="3">
    <source>
        <dbReference type="Proteomes" id="UP001291623"/>
    </source>
</evidence>